<feature type="compositionally biased region" description="Polar residues" evidence="3">
    <location>
        <begin position="457"/>
        <end position="469"/>
    </location>
</feature>
<sequence>MLDMSSTSTVRRFGTGKTYGRARESTASRAFDEVLTGKPTPIKATPSYTKWGKTNFVAIRGDQKNKLDVIPDAGVKIEPVKESKEEDPFSFDTEDKRKSSPTKRGVVVAQEVHRPTTKLPASRIVTVSDGNQNVTNQSLPAAIARPGRTYTRSQEGRTWTGLSGRSQLIMDQFVEVGKTVTTEEGMKVIYYSSQPHPRATPCTPVPVSHTTESLSNSSVDTSAVSSAEAVTPVSLASMHDNTPKAGSSIDDGSDDDDDDIFPATFRRQPLKTYTGEIITPVINAPDSPPPSKKRRMRSSRGRRNSRYTDPSLIEEYRRRYEATNAHKDHTAGMFNSTVISSKEMRNQQGTTLVVVCKPKVDVAEKKDDVQTKYFKNVKKELDKADKNSILDFSESSDSQEETKIEGIHEAKSLQTSLKRASSAPLPSLITSSPDNASSASTPTRNLRVRFADEVVVSSANTKSSVPSTSKRGRPPKSSKDTGSSSQDAANAGTNSESGKVQIDNQDASVGVRTRSSNRQYRIFKSRGPPPVSTVSNEQSVSESADSPEMPQLTPELPSCVEGNEDNKRMVEDQTPPDIKNENEEMKTCRSEEERSKISEEMTLEDSDRNGIEKSGTDETSNQKNKPAMASPMEMSEDSQELPQDLTPPVEGNQKEETAAPSSTRRFFKTKKSAGAVTSNLQRRVFEKSPSKASYNARSWHQDQDSPDKEERKAPRTLRPLAVDDFEDAVPSSQTMPKLKRTVHWSKDEDRDSYTSLHVNKQHKELYTVVHNVKQAYEVQESGETQDFMDDIEYLLDSLRDDQPSSIRTLSTIQLAGRCILPSFRMHLRAHGTVTKIFSLLHDACSDSALALSTAAMMFMLSRDRLNMDLDKESLHLMLKLNEVDMPREGYTIAKPVLQTGADTGEANISATTGINGEESVELEKCRRRVQELLEQLQRETNAKQIDLDFVSTGNLAMESLLSLTSRRAGEWFKEELRCLGGLDHFVETIYRCGAEIKEDVVGQLEPYINNLKKLDRCLRVLENITFMNSDNQTYLIAYNNGRLISSTYRILKLCQQCLPTCPLQEIGDARLKEQPGWTIFSCLLAILRVLVNITHDNEFGSAKVGEEKGLLQTVLSCMLSTQWYIPSDQRFDLLVLSLGLVVNLLEHCDKNRHQLTEMFVPARAKEDAAAVEMNVIEALVQLFLQRETSAAQIEETSDMVSTGEAVVREQMQEKVEQASRSPELCTAGSSSDKQIDGASILEDEETFTKALHKAGKHMENSIVASYVGLLLGCFIQGNEKYIELVKQHLPGGSFQPMICILKKFLGFMELTTAVGTTDGNSISRQLVCTADIE</sequence>
<dbReference type="Pfam" id="PF07814">
    <property type="entry name" value="WAPL"/>
    <property type="match status" value="1"/>
</dbReference>
<dbReference type="STRING" id="400727.A0A2T7PZ74"/>
<feature type="compositionally biased region" description="Basic and acidic residues" evidence="3">
    <location>
        <begin position="699"/>
        <end position="713"/>
    </location>
</feature>
<name>A0A2T7PZ74_POMCA</name>
<dbReference type="Gene3D" id="1.25.10.10">
    <property type="entry name" value="Leucine-rich Repeat Variant"/>
    <property type="match status" value="1"/>
</dbReference>
<reference evidence="5 6" key="1">
    <citation type="submission" date="2018-04" db="EMBL/GenBank/DDBJ databases">
        <title>The genome of golden apple snail Pomacea canaliculata provides insight into stress tolerance and invasive adaptation.</title>
        <authorList>
            <person name="Liu C."/>
            <person name="Liu B."/>
            <person name="Ren Y."/>
            <person name="Zhang Y."/>
            <person name="Wang H."/>
            <person name="Li S."/>
            <person name="Jiang F."/>
            <person name="Yin L."/>
            <person name="Zhang G."/>
            <person name="Qian W."/>
            <person name="Fan W."/>
        </authorList>
    </citation>
    <scope>NUCLEOTIDE SEQUENCE [LARGE SCALE GENOMIC DNA]</scope>
    <source>
        <strain evidence="5">SZHN2017</strain>
        <tissue evidence="5">Muscle</tissue>
    </source>
</reference>
<accession>A0A2T7PZ74</accession>
<evidence type="ECO:0000256" key="3">
    <source>
        <dbReference type="SAM" id="MobiDB-lite"/>
    </source>
</evidence>
<feature type="region of interest" description="Disordered" evidence="3">
    <location>
        <begin position="1"/>
        <end position="25"/>
    </location>
</feature>
<evidence type="ECO:0000259" key="4">
    <source>
        <dbReference type="PROSITE" id="PS51271"/>
    </source>
</evidence>
<feature type="compositionally biased region" description="Polar residues" evidence="3">
    <location>
        <begin position="1"/>
        <end position="10"/>
    </location>
</feature>
<dbReference type="InterPro" id="IPR022771">
    <property type="entry name" value="WAPL_C"/>
</dbReference>
<evidence type="ECO:0000256" key="1">
    <source>
        <dbReference type="ARBA" id="ARBA00006854"/>
    </source>
</evidence>
<dbReference type="PROSITE" id="PS51271">
    <property type="entry name" value="WAPL"/>
    <property type="match status" value="1"/>
</dbReference>
<feature type="compositionally biased region" description="Polar residues" evidence="3">
    <location>
        <begin position="428"/>
        <end position="444"/>
    </location>
</feature>
<feature type="compositionally biased region" description="Basic residues" evidence="3">
    <location>
        <begin position="291"/>
        <end position="305"/>
    </location>
</feature>
<feature type="compositionally biased region" description="Polar residues" evidence="3">
    <location>
        <begin position="532"/>
        <end position="544"/>
    </location>
</feature>
<dbReference type="InterPro" id="IPR011989">
    <property type="entry name" value="ARM-like"/>
</dbReference>
<feature type="domain" description="WAPL" evidence="4">
    <location>
        <begin position="759"/>
        <end position="1311"/>
    </location>
</feature>
<dbReference type="OrthoDB" id="78088at2759"/>
<dbReference type="PANTHER" id="PTHR22100:SF13">
    <property type="entry name" value="WINGS APART-LIKE PROTEIN HOMOLOG"/>
    <property type="match status" value="1"/>
</dbReference>
<dbReference type="InterPro" id="IPR016024">
    <property type="entry name" value="ARM-type_fold"/>
</dbReference>
<organism evidence="5 6">
    <name type="scientific">Pomacea canaliculata</name>
    <name type="common">Golden apple snail</name>
    <dbReference type="NCBI Taxonomy" id="400727"/>
    <lineage>
        <taxon>Eukaryota</taxon>
        <taxon>Metazoa</taxon>
        <taxon>Spiralia</taxon>
        <taxon>Lophotrochozoa</taxon>
        <taxon>Mollusca</taxon>
        <taxon>Gastropoda</taxon>
        <taxon>Caenogastropoda</taxon>
        <taxon>Architaenioglossa</taxon>
        <taxon>Ampullarioidea</taxon>
        <taxon>Ampullariidae</taxon>
        <taxon>Pomacea</taxon>
    </lineage>
</organism>
<feature type="region of interest" description="Disordered" evidence="3">
    <location>
        <begin position="79"/>
        <end position="105"/>
    </location>
</feature>
<keyword evidence="2" id="KW-0175">Coiled coil</keyword>
<feature type="compositionally biased region" description="Basic and acidic residues" evidence="3">
    <location>
        <begin position="79"/>
        <end position="98"/>
    </location>
</feature>
<evidence type="ECO:0000313" key="5">
    <source>
        <dbReference type="EMBL" id="PVD38725.1"/>
    </source>
</evidence>
<keyword evidence="6" id="KW-1185">Reference proteome</keyword>
<gene>
    <name evidence="5" type="ORF">C0Q70_01346</name>
</gene>
<evidence type="ECO:0000313" key="6">
    <source>
        <dbReference type="Proteomes" id="UP000245119"/>
    </source>
</evidence>
<feature type="compositionally biased region" description="Polar residues" evidence="3">
    <location>
        <begin position="480"/>
        <end position="519"/>
    </location>
</feature>
<feature type="region of interest" description="Disordered" evidence="3">
    <location>
        <begin position="192"/>
        <end position="259"/>
    </location>
</feature>
<dbReference type="PANTHER" id="PTHR22100">
    <property type="entry name" value="WINGS APART-LIKE PROTEIN HOMOLOG"/>
    <property type="match status" value="1"/>
</dbReference>
<protein>
    <recommendedName>
        <fullName evidence="4">WAPL domain-containing protein</fullName>
    </recommendedName>
</protein>
<feature type="region of interest" description="Disordered" evidence="3">
    <location>
        <begin position="457"/>
        <end position="717"/>
    </location>
</feature>
<dbReference type="Proteomes" id="UP000245119">
    <property type="component" value="Linkage Group LG1"/>
</dbReference>
<dbReference type="InterPro" id="IPR039874">
    <property type="entry name" value="WAPL"/>
</dbReference>
<dbReference type="EMBL" id="PZQS01000001">
    <property type="protein sequence ID" value="PVD38725.1"/>
    <property type="molecule type" value="Genomic_DNA"/>
</dbReference>
<evidence type="ECO:0000256" key="2">
    <source>
        <dbReference type="SAM" id="Coils"/>
    </source>
</evidence>
<proteinExistence type="inferred from homology"/>
<dbReference type="SUPFAM" id="SSF48371">
    <property type="entry name" value="ARM repeat"/>
    <property type="match status" value="1"/>
</dbReference>
<comment type="similarity">
    <text evidence="1">Belongs to the WAPL family.</text>
</comment>
<comment type="caution">
    <text evidence="5">The sequence shown here is derived from an EMBL/GenBank/DDBJ whole genome shotgun (WGS) entry which is preliminary data.</text>
</comment>
<feature type="region of interest" description="Disordered" evidence="3">
    <location>
        <begin position="424"/>
        <end position="444"/>
    </location>
</feature>
<feature type="region of interest" description="Disordered" evidence="3">
    <location>
        <begin position="280"/>
        <end position="309"/>
    </location>
</feature>
<feature type="compositionally biased region" description="Basic and acidic residues" evidence="3">
    <location>
        <begin position="578"/>
        <end position="616"/>
    </location>
</feature>
<feature type="compositionally biased region" description="Low complexity" evidence="3">
    <location>
        <begin position="213"/>
        <end position="234"/>
    </location>
</feature>
<dbReference type="InterPro" id="IPR012502">
    <property type="entry name" value="WAPL_dom"/>
</dbReference>
<feature type="coiled-coil region" evidence="2">
    <location>
        <begin position="915"/>
        <end position="946"/>
    </location>
</feature>